<feature type="domain" description="TonB-dependent receptor plug" evidence="16">
    <location>
        <begin position="138"/>
        <end position="232"/>
    </location>
</feature>
<organism evidence="17 18">
    <name type="scientific">Hymenobacter ruricola</name>
    <dbReference type="NCBI Taxonomy" id="2791023"/>
    <lineage>
        <taxon>Bacteria</taxon>
        <taxon>Pseudomonadati</taxon>
        <taxon>Bacteroidota</taxon>
        <taxon>Cytophagia</taxon>
        <taxon>Cytophagales</taxon>
        <taxon>Hymenobacteraceae</taxon>
        <taxon>Hymenobacter</taxon>
    </lineage>
</organism>
<evidence type="ECO:0000256" key="6">
    <source>
        <dbReference type="ARBA" id="ARBA00022729"/>
    </source>
</evidence>
<dbReference type="InterPro" id="IPR039426">
    <property type="entry name" value="TonB-dep_rcpt-like"/>
</dbReference>
<evidence type="ECO:0000256" key="13">
    <source>
        <dbReference type="RuleBase" id="RU003357"/>
    </source>
</evidence>
<evidence type="ECO:0000256" key="11">
    <source>
        <dbReference type="ARBA" id="ARBA00023237"/>
    </source>
</evidence>
<keyword evidence="2 12" id="KW-0813">Transport</keyword>
<protein>
    <submittedName>
        <fullName evidence="17">TonB-dependent receptor</fullName>
    </submittedName>
</protein>
<comment type="similarity">
    <text evidence="12 13">Belongs to the TonB-dependent receptor family.</text>
</comment>
<dbReference type="PANTHER" id="PTHR32552:SF68">
    <property type="entry name" value="FERRICHROME OUTER MEMBRANE TRANSPORTER_PHAGE RECEPTOR"/>
    <property type="match status" value="1"/>
</dbReference>
<keyword evidence="5 12" id="KW-0812">Transmembrane</keyword>
<dbReference type="CDD" id="cd01347">
    <property type="entry name" value="ligand_gated_channel"/>
    <property type="match status" value="1"/>
</dbReference>
<dbReference type="Gene3D" id="2.40.170.20">
    <property type="entry name" value="TonB-dependent receptor, beta-barrel domain"/>
    <property type="match status" value="1"/>
</dbReference>
<evidence type="ECO:0000259" key="15">
    <source>
        <dbReference type="Pfam" id="PF00593"/>
    </source>
</evidence>
<dbReference type="PANTHER" id="PTHR32552">
    <property type="entry name" value="FERRICHROME IRON RECEPTOR-RELATED"/>
    <property type="match status" value="1"/>
</dbReference>
<dbReference type="PROSITE" id="PS52016">
    <property type="entry name" value="TONB_DEPENDENT_REC_3"/>
    <property type="match status" value="1"/>
</dbReference>
<evidence type="ECO:0000259" key="16">
    <source>
        <dbReference type="Pfam" id="PF07715"/>
    </source>
</evidence>
<dbReference type="InterPro" id="IPR012910">
    <property type="entry name" value="Plug_dom"/>
</dbReference>
<evidence type="ECO:0000256" key="10">
    <source>
        <dbReference type="ARBA" id="ARBA00023136"/>
    </source>
</evidence>
<evidence type="ECO:0000256" key="14">
    <source>
        <dbReference type="SAM" id="SignalP"/>
    </source>
</evidence>
<evidence type="ECO:0000313" key="17">
    <source>
        <dbReference type="EMBL" id="MBF9221730.1"/>
    </source>
</evidence>
<feature type="signal peptide" evidence="14">
    <location>
        <begin position="1"/>
        <end position="22"/>
    </location>
</feature>
<gene>
    <name evidence="17" type="ORF">I2H31_11505</name>
</gene>
<keyword evidence="4" id="KW-0410">Iron transport</keyword>
<keyword evidence="7" id="KW-0408">Iron</keyword>
<dbReference type="Gene3D" id="2.170.130.10">
    <property type="entry name" value="TonB-dependent receptor, plug domain"/>
    <property type="match status" value="1"/>
</dbReference>
<dbReference type="Pfam" id="PF00593">
    <property type="entry name" value="TonB_dep_Rec_b-barrel"/>
    <property type="match status" value="1"/>
</dbReference>
<evidence type="ECO:0000256" key="4">
    <source>
        <dbReference type="ARBA" id="ARBA00022496"/>
    </source>
</evidence>
<evidence type="ECO:0000256" key="2">
    <source>
        <dbReference type="ARBA" id="ARBA00022448"/>
    </source>
</evidence>
<keyword evidence="10 12" id="KW-0472">Membrane</keyword>
<dbReference type="SUPFAM" id="SSF56935">
    <property type="entry name" value="Porins"/>
    <property type="match status" value="1"/>
</dbReference>
<dbReference type="SUPFAM" id="SSF49452">
    <property type="entry name" value="Starch-binding domain-like"/>
    <property type="match status" value="1"/>
</dbReference>
<reference evidence="17 18" key="1">
    <citation type="submission" date="2020-11" db="EMBL/GenBank/DDBJ databases">
        <authorList>
            <person name="Kim M.K."/>
        </authorList>
    </citation>
    <scope>NUCLEOTIDE SEQUENCE [LARGE SCALE GENOMIC DNA]</scope>
    <source>
        <strain evidence="17 18">BT662</strain>
    </source>
</reference>
<evidence type="ECO:0000256" key="9">
    <source>
        <dbReference type="ARBA" id="ARBA00023077"/>
    </source>
</evidence>
<keyword evidence="9 13" id="KW-0798">TonB box</keyword>
<keyword evidence="6 14" id="KW-0732">Signal</keyword>
<dbReference type="EMBL" id="JADQDM010000004">
    <property type="protein sequence ID" value="MBF9221730.1"/>
    <property type="molecule type" value="Genomic_DNA"/>
</dbReference>
<keyword evidence="18" id="KW-1185">Reference proteome</keyword>
<keyword evidence="8" id="KW-0406">Ion transport</keyword>
<dbReference type="InterPro" id="IPR013784">
    <property type="entry name" value="Carb-bd-like_fold"/>
</dbReference>
<evidence type="ECO:0000256" key="12">
    <source>
        <dbReference type="PROSITE-ProRule" id="PRU01360"/>
    </source>
</evidence>
<evidence type="ECO:0000256" key="7">
    <source>
        <dbReference type="ARBA" id="ARBA00023004"/>
    </source>
</evidence>
<comment type="subcellular location">
    <subcellularLocation>
        <location evidence="1 12">Cell outer membrane</location>
        <topology evidence="1 12">Multi-pass membrane protein</topology>
    </subcellularLocation>
</comment>
<dbReference type="Proteomes" id="UP000618931">
    <property type="component" value="Unassembled WGS sequence"/>
</dbReference>
<evidence type="ECO:0000256" key="5">
    <source>
        <dbReference type="ARBA" id="ARBA00022692"/>
    </source>
</evidence>
<dbReference type="RefSeq" id="WP_196293173.1">
    <property type="nucleotide sequence ID" value="NZ_JADQDM010000004.1"/>
</dbReference>
<evidence type="ECO:0000256" key="8">
    <source>
        <dbReference type="ARBA" id="ARBA00023065"/>
    </source>
</evidence>
<evidence type="ECO:0000256" key="1">
    <source>
        <dbReference type="ARBA" id="ARBA00004571"/>
    </source>
</evidence>
<dbReference type="InterPro" id="IPR000531">
    <property type="entry name" value="Beta-barrel_TonB"/>
</dbReference>
<dbReference type="InterPro" id="IPR036942">
    <property type="entry name" value="Beta-barrel_TonB_sf"/>
</dbReference>
<keyword evidence="17" id="KW-0675">Receptor</keyword>
<feature type="domain" description="TonB-dependent receptor-like beta-barrel" evidence="15">
    <location>
        <begin position="403"/>
        <end position="797"/>
    </location>
</feature>
<name>A0ABS0I468_9BACT</name>
<accession>A0ABS0I468</accession>
<dbReference type="Gene3D" id="2.60.40.1120">
    <property type="entry name" value="Carboxypeptidase-like, regulatory domain"/>
    <property type="match status" value="1"/>
</dbReference>
<feature type="chain" id="PRO_5046109108" evidence="14">
    <location>
        <begin position="23"/>
        <end position="825"/>
    </location>
</feature>
<sequence length="825" mass="89655">MKTRLFHVLFFILALCAVPAWAQQTGSIAGRVTTTDGDAAESVSVGVQGQPLGGITDGEGRYYINSVPAGTYTVVVSFVGLKPAQQQVTVEAGQRAKVDFRLAESTAELQEVIVQGARTNKFNRSNSVDVAKMPLKNLENPQVYATVGKELLTEQVVFSVEDATRNVPGLQKMWDATGRGGDGGAFYASRGFVVSSQLRNGVAGNVTNTIDAVNLEKLEVIKGPSATLYGSALTSYGGLLNRVTKKPFETFGGEVSVSGGSYGFHRVSADVNTPLNAAKTLAFRLNTAYNYEDNFQNVGYAGYAKNLAIAPSLQFSPTDRLTINLDAEIYRGSNIGKQLIYFNYRENTQYLGFSRADEAPLDYRQSYQGPGLTQDSRSTNLFAQVRYRISPSFTSTTYLTSSRSYSQGKGPYFYLISNTRYALDSLEAANPQAGIPPGFARRPGVHHLDRADQSTQNSHSDTYEVQQLFNGDFQLGGLRNRVVLGLDFLRIDSGLDFFGGTIDMVPVGVAGYDYRTFNGAAVDAAYAAAAPPHYPVTTKVNTYSAFASDVLNLTDQLSVLAAVRVDRYDNNGGLVYFPVESYKQTAVSPKFGLVYQPVKDRVALFANYQNSFRNLNTTYQDAGNQPRITTPERANQVEAGVKLDAAGGRVSATVSYYDIRVQNILRTLTATTSAQDGSQWSRGAELNLTANPLPGLNLVGGFAYNYSLVVDTNEDLNGRRPATASSPYLANAWVSYRQPEGRLKGLGAGIGGNYASDNKILNSVSQGVFTLPAYTVLTASIFYDQSKFRVSAKVDNLTDQKYWLGYTTLTPQKLRSIVGSVAYKF</sequence>
<comment type="caution">
    <text evidence="17">The sequence shown here is derived from an EMBL/GenBank/DDBJ whole genome shotgun (WGS) entry which is preliminary data.</text>
</comment>
<dbReference type="Pfam" id="PF07715">
    <property type="entry name" value="Plug"/>
    <property type="match status" value="1"/>
</dbReference>
<dbReference type="Pfam" id="PF13715">
    <property type="entry name" value="CarbopepD_reg_2"/>
    <property type="match status" value="1"/>
</dbReference>
<dbReference type="InterPro" id="IPR037066">
    <property type="entry name" value="Plug_dom_sf"/>
</dbReference>
<keyword evidence="11 12" id="KW-0998">Cell outer membrane</keyword>
<proteinExistence type="inferred from homology"/>
<evidence type="ECO:0000313" key="18">
    <source>
        <dbReference type="Proteomes" id="UP000618931"/>
    </source>
</evidence>
<keyword evidence="3 12" id="KW-1134">Transmembrane beta strand</keyword>
<evidence type="ECO:0000256" key="3">
    <source>
        <dbReference type="ARBA" id="ARBA00022452"/>
    </source>
</evidence>